<accession>A0ABQ4ZKD8</accession>
<dbReference type="Gene3D" id="3.30.70.270">
    <property type="match status" value="1"/>
</dbReference>
<evidence type="ECO:0000313" key="1">
    <source>
        <dbReference type="EMBL" id="GJS90669.1"/>
    </source>
</evidence>
<evidence type="ECO:0008006" key="3">
    <source>
        <dbReference type="Google" id="ProtNLM"/>
    </source>
</evidence>
<reference evidence="1" key="1">
    <citation type="journal article" date="2022" name="Int. J. Mol. Sci.">
        <title>Draft Genome of Tanacetum Coccineum: Genomic Comparison of Closely Related Tanacetum-Family Plants.</title>
        <authorList>
            <person name="Yamashiro T."/>
            <person name="Shiraishi A."/>
            <person name="Nakayama K."/>
            <person name="Satake H."/>
        </authorList>
    </citation>
    <scope>NUCLEOTIDE SEQUENCE</scope>
</reference>
<comment type="caution">
    <text evidence="1">The sequence shown here is derived from an EMBL/GenBank/DDBJ whole genome shotgun (WGS) entry which is preliminary data.</text>
</comment>
<dbReference type="SUPFAM" id="SSF56672">
    <property type="entry name" value="DNA/RNA polymerases"/>
    <property type="match status" value="1"/>
</dbReference>
<dbReference type="InterPro" id="IPR043502">
    <property type="entry name" value="DNA/RNA_pol_sf"/>
</dbReference>
<dbReference type="InterPro" id="IPR053134">
    <property type="entry name" value="RNA-dir_DNA_polymerase"/>
</dbReference>
<dbReference type="EMBL" id="BQNB010011445">
    <property type="protein sequence ID" value="GJS90669.1"/>
    <property type="molecule type" value="Genomic_DNA"/>
</dbReference>
<dbReference type="InterPro" id="IPR043128">
    <property type="entry name" value="Rev_trsase/Diguanyl_cyclase"/>
</dbReference>
<dbReference type="Gene3D" id="3.10.10.10">
    <property type="entry name" value="HIV Type 1 Reverse Transcriptase, subunit A, domain 1"/>
    <property type="match status" value="2"/>
</dbReference>
<evidence type="ECO:0000313" key="2">
    <source>
        <dbReference type="Proteomes" id="UP001151760"/>
    </source>
</evidence>
<name>A0ABQ4ZKD8_9ASTR</name>
<dbReference type="Proteomes" id="UP001151760">
    <property type="component" value="Unassembled WGS sequence"/>
</dbReference>
<organism evidence="1 2">
    <name type="scientific">Tanacetum coccineum</name>
    <dbReference type="NCBI Taxonomy" id="301880"/>
    <lineage>
        <taxon>Eukaryota</taxon>
        <taxon>Viridiplantae</taxon>
        <taxon>Streptophyta</taxon>
        <taxon>Embryophyta</taxon>
        <taxon>Tracheophyta</taxon>
        <taxon>Spermatophyta</taxon>
        <taxon>Magnoliopsida</taxon>
        <taxon>eudicotyledons</taxon>
        <taxon>Gunneridae</taxon>
        <taxon>Pentapetalae</taxon>
        <taxon>asterids</taxon>
        <taxon>campanulids</taxon>
        <taxon>Asterales</taxon>
        <taxon>Asteraceae</taxon>
        <taxon>Asteroideae</taxon>
        <taxon>Anthemideae</taxon>
        <taxon>Anthemidinae</taxon>
        <taxon>Tanacetum</taxon>
    </lineage>
</organism>
<keyword evidence="2" id="KW-1185">Reference proteome</keyword>
<dbReference type="PANTHER" id="PTHR24559">
    <property type="entry name" value="TRANSPOSON TY3-I GAG-POL POLYPROTEIN"/>
    <property type="match status" value="1"/>
</dbReference>
<gene>
    <name evidence="1" type="ORF">Tco_0773305</name>
</gene>
<proteinExistence type="predicted"/>
<reference evidence="1" key="2">
    <citation type="submission" date="2022-01" db="EMBL/GenBank/DDBJ databases">
        <authorList>
            <person name="Yamashiro T."/>
            <person name="Shiraishi A."/>
            <person name="Satake H."/>
            <person name="Nakayama K."/>
        </authorList>
    </citation>
    <scope>NUCLEOTIDE SEQUENCE</scope>
</reference>
<protein>
    <recommendedName>
        <fullName evidence="3">Reverse transcriptase domain-containing protein</fullName>
    </recommendedName>
</protein>
<sequence length="429" mass="49430">MIEEQAQEEKQEEISFTEEVLVNPTYPKQLVTIGGNLLIEGSTQFKSILKRNQDVFAWEPSYMIGVLKRIIKHLLNVNPSVTPVSQKRIVLSPEKSQVVTKEVAEWLKASIVRPIGSSVFWMHTMDITMFQTTKEDEEKMTFYTDQGAFCYTKMPFRLKNTGATYQRLVDSVFQSQIGRNLEAYVDDMVVKSKTEREMIVDVAKIFDNLWSIPKHTHSIQEIATSQSKQNLQSSSMTFIHKTLIIPSVLDSCFISSTVSEVKRVMILLISRFVLMGQELLEYNEQYFGQWDDVPRVRNHHGGKCYSAYVRIIVADFSHAPPNEYSPSPDDKKQWSLNLLKIGMLVWGEADSETSTKRSLRRKLFKTCCMNWGEVNPTHAYYNGSRTSKDNEDPSWSTSFKTRRTQKTSSALEVLWKTLFLLYLYLLGTL</sequence>
<dbReference type="PANTHER" id="PTHR24559:SF444">
    <property type="entry name" value="REVERSE TRANSCRIPTASE DOMAIN-CONTAINING PROTEIN"/>
    <property type="match status" value="1"/>
</dbReference>